<evidence type="ECO:0000256" key="1">
    <source>
        <dbReference type="SAM" id="SignalP"/>
    </source>
</evidence>
<evidence type="ECO:0000313" key="3">
    <source>
        <dbReference type="Proteomes" id="UP000662074"/>
    </source>
</evidence>
<keyword evidence="3" id="KW-1185">Reference proteome</keyword>
<accession>A0A917JF14</accession>
<dbReference type="Proteomes" id="UP000662074">
    <property type="component" value="Unassembled WGS sequence"/>
</dbReference>
<keyword evidence="1" id="KW-0732">Signal</keyword>
<proteinExistence type="predicted"/>
<dbReference type="AlphaFoldDB" id="A0A917JF14"/>
<sequence length="222" mass="24958">MKAIATFLLMVCSVFTAASQAQLKKLLERNVPCVFEGTEIKLDTAHYAETRNVSYSYAYTYPKYFKEIWPVEEVVSEVRKKTDAYIDTVTYLSPDKQASFKIFAGQVVPFPLGSRRGLKATDVLAVEKAVDDYIKILKAGKDKELGKVKISFLCKGTKGYNYSICLKGRKGQSQYLYKIIVAEMPVSGDLIFSHFLYQYPSIAKDKYDALGVTLANAFKADQ</sequence>
<dbReference type="EMBL" id="BMDO01000014">
    <property type="protein sequence ID" value="GGI52544.1"/>
    <property type="molecule type" value="Genomic_DNA"/>
</dbReference>
<reference evidence="2" key="2">
    <citation type="submission" date="2020-09" db="EMBL/GenBank/DDBJ databases">
        <authorList>
            <person name="Sun Q."/>
            <person name="Sedlacek I."/>
        </authorList>
    </citation>
    <scope>NUCLEOTIDE SEQUENCE</scope>
    <source>
        <strain evidence="2">CCM 8711</strain>
    </source>
</reference>
<evidence type="ECO:0008006" key="4">
    <source>
        <dbReference type="Google" id="ProtNLM"/>
    </source>
</evidence>
<feature type="signal peptide" evidence="1">
    <location>
        <begin position="1"/>
        <end position="17"/>
    </location>
</feature>
<evidence type="ECO:0000313" key="2">
    <source>
        <dbReference type="EMBL" id="GGI52544.1"/>
    </source>
</evidence>
<protein>
    <recommendedName>
        <fullName evidence="4">PsbP C-terminal domain-containing protein</fullName>
    </recommendedName>
</protein>
<dbReference type="RefSeq" id="WP_188418656.1">
    <property type="nucleotide sequence ID" value="NZ_BMDO01000014.1"/>
</dbReference>
<feature type="chain" id="PRO_5038127518" description="PsbP C-terminal domain-containing protein" evidence="1">
    <location>
        <begin position="18"/>
        <end position="222"/>
    </location>
</feature>
<reference evidence="2" key="1">
    <citation type="journal article" date="2014" name="Int. J. Syst. Evol. Microbiol.">
        <title>Complete genome sequence of Corynebacterium casei LMG S-19264T (=DSM 44701T), isolated from a smear-ripened cheese.</title>
        <authorList>
            <consortium name="US DOE Joint Genome Institute (JGI-PGF)"/>
            <person name="Walter F."/>
            <person name="Albersmeier A."/>
            <person name="Kalinowski J."/>
            <person name="Ruckert C."/>
        </authorList>
    </citation>
    <scope>NUCLEOTIDE SEQUENCE</scope>
    <source>
        <strain evidence="2">CCM 8711</strain>
    </source>
</reference>
<comment type="caution">
    <text evidence="2">The sequence shown here is derived from an EMBL/GenBank/DDBJ whole genome shotgun (WGS) entry which is preliminary data.</text>
</comment>
<gene>
    <name evidence="2" type="ORF">GCM10011425_37560</name>
</gene>
<organism evidence="2 3">
    <name type="scientific">Mucilaginibacter galii</name>
    <dbReference type="NCBI Taxonomy" id="2005073"/>
    <lineage>
        <taxon>Bacteria</taxon>
        <taxon>Pseudomonadati</taxon>
        <taxon>Bacteroidota</taxon>
        <taxon>Sphingobacteriia</taxon>
        <taxon>Sphingobacteriales</taxon>
        <taxon>Sphingobacteriaceae</taxon>
        <taxon>Mucilaginibacter</taxon>
    </lineage>
</organism>
<name>A0A917JF14_9SPHI</name>